<evidence type="ECO:0000259" key="1">
    <source>
        <dbReference type="Pfam" id="PF06202"/>
    </source>
</evidence>
<dbReference type="SUPFAM" id="SSF48208">
    <property type="entry name" value="Six-hairpin glycosidases"/>
    <property type="match status" value="1"/>
</dbReference>
<dbReference type="EMBL" id="JBHUEY010000001">
    <property type="protein sequence ID" value="MFD1782609.1"/>
    <property type="molecule type" value="Genomic_DNA"/>
</dbReference>
<feature type="domain" description="Glycogen debranching enzyme C-terminal" evidence="1">
    <location>
        <begin position="430"/>
        <end position="542"/>
    </location>
</feature>
<dbReference type="InterPro" id="IPR012341">
    <property type="entry name" value="6hp_glycosidase-like_sf"/>
</dbReference>
<accession>A0ABW4MXA5</accession>
<dbReference type="InterPro" id="IPR008928">
    <property type="entry name" value="6-hairpin_glycosidase_sf"/>
</dbReference>
<dbReference type="RefSeq" id="WP_377355079.1">
    <property type="nucleotide sequence ID" value="NZ_JBHUEY010000001.1"/>
</dbReference>
<dbReference type="Pfam" id="PF06202">
    <property type="entry name" value="GDE_C"/>
    <property type="match status" value="1"/>
</dbReference>
<dbReference type="Proteomes" id="UP001597237">
    <property type="component" value="Unassembled WGS sequence"/>
</dbReference>
<protein>
    <submittedName>
        <fullName evidence="2">Amylo-alpha-1,6-glucosidase</fullName>
    </submittedName>
</protein>
<organism evidence="2 3">
    <name type="scientific">Phenylobacterium terrae</name>
    <dbReference type="NCBI Taxonomy" id="2665495"/>
    <lineage>
        <taxon>Bacteria</taxon>
        <taxon>Pseudomonadati</taxon>
        <taxon>Pseudomonadota</taxon>
        <taxon>Alphaproteobacteria</taxon>
        <taxon>Caulobacterales</taxon>
        <taxon>Caulobacteraceae</taxon>
        <taxon>Phenylobacterium</taxon>
    </lineage>
</organism>
<sequence length="561" mass="59362">MAAVLTPRRDGRLDGAAPVDVPFMAPRLQGVLRTDGRLELSLWGAGALGTVRAGPLDGPFTHFPNGVAAAAGGLFVAQSRPALLVAGARLLGLRPARRAAPWAGAAQAALTGAGVELPWGRLVARQHEAGVTVAAGADAAELAGALGLSPAAIRAEAEAHAAACDRLPEADPALRSLVLFGTHAGLASVRSEAGGAFAGLAAGLAYSAPARSYFRDAYWTCPLLLQLAPDRVRAQIDLLATGVQADGEAPSGVIVAGSAQAQAWEAVRRADPAKARAHLRPGEWWSDHFDSPLFFVLMVADYVRATGDARPVDAHWDRLAAVFRRYAALAAEGGGLPRKPRHDRDWADNVFRSGLVAYDLGLWVGAAEAMAELGRDRGPALAQEARAAAARARAAIAERLWRGPGWPADYLAEDGFVEDHLALDALTLAAFGALPDRQALGLLEAVRRRLARPWGLACVDPPYRRRADLRAKSAFPGRYHNGGDWPWLDGLYARERLRRGLAGWRAPLTRWWETCLANGWPGAVEHFSPAFGRGSLIQAWSSLPAAVALAHREAVLAGDPG</sequence>
<evidence type="ECO:0000313" key="3">
    <source>
        <dbReference type="Proteomes" id="UP001597237"/>
    </source>
</evidence>
<keyword evidence="3" id="KW-1185">Reference proteome</keyword>
<dbReference type="Gene3D" id="1.50.10.10">
    <property type="match status" value="1"/>
</dbReference>
<reference evidence="3" key="1">
    <citation type="journal article" date="2019" name="Int. J. Syst. Evol. Microbiol.">
        <title>The Global Catalogue of Microorganisms (GCM) 10K type strain sequencing project: providing services to taxonomists for standard genome sequencing and annotation.</title>
        <authorList>
            <consortium name="The Broad Institute Genomics Platform"/>
            <consortium name="The Broad Institute Genome Sequencing Center for Infectious Disease"/>
            <person name="Wu L."/>
            <person name="Ma J."/>
        </authorList>
    </citation>
    <scope>NUCLEOTIDE SEQUENCE [LARGE SCALE GENOMIC DNA]</scope>
    <source>
        <strain evidence="3">DFY28</strain>
    </source>
</reference>
<proteinExistence type="predicted"/>
<dbReference type="InterPro" id="IPR032790">
    <property type="entry name" value="GDE_C"/>
</dbReference>
<evidence type="ECO:0000313" key="2">
    <source>
        <dbReference type="EMBL" id="MFD1782609.1"/>
    </source>
</evidence>
<comment type="caution">
    <text evidence="2">The sequence shown here is derived from an EMBL/GenBank/DDBJ whole genome shotgun (WGS) entry which is preliminary data.</text>
</comment>
<gene>
    <name evidence="2" type="ORF">ACFSC0_04320</name>
</gene>
<name>A0ABW4MXA5_9CAUL</name>